<comment type="caution">
    <text evidence="1">The sequence shown here is derived from an EMBL/GenBank/DDBJ whole genome shotgun (WGS) entry which is preliminary data.</text>
</comment>
<dbReference type="Proteomes" id="UP001180020">
    <property type="component" value="Unassembled WGS sequence"/>
</dbReference>
<keyword evidence="2" id="KW-1185">Reference proteome</keyword>
<protein>
    <submittedName>
        <fullName evidence="1">Uncharacterized protein</fullName>
    </submittedName>
</protein>
<sequence length="108" mass="11929">MAQMGLFWCPKQASSVANSSGAGTITAHKGCSGCLLRRFMRRLKKQGKLLRSATRPANFHCQYDPLSYSKNFDRGSSENAFDDESARFYAFSSRFVAVVPANVPTTSH</sequence>
<accession>A0AAV9C147</accession>
<dbReference type="PANTHER" id="PTHR33168">
    <property type="entry name" value="STRESS INDUCED PROTEIN-RELATED"/>
    <property type="match status" value="1"/>
</dbReference>
<reference evidence="1" key="1">
    <citation type="journal article" date="2023" name="Nat. Commun.">
        <title>Diploid and tetraploid genomes of Acorus and the evolution of monocots.</title>
        <authorList>
            <person name="Ma L."/>
            <person name="Liu K.W."/>
            <person name="Li Z."/>
            <person name="Hsiao Y.Y."/>
            <person name="Qi Y."/>
            <person name="Fu T."/>
            <person name="Tang G.D."/>
            <person name="Zhang D."/>
            <person name="Sun W.H."/>
            <person name="Liu D.K."/>
            <person name="Li Y."/>
            <person name="Chen G.Z."/>
            <person name="Liu X.D."/>
            <person name="Liao X.Y."/>
            <person name="Jiang Y.T."/>
            <person name="Yu X."/>
            <person name="Hao Y."/>
            <person name="Huang J."/>
            <person name="Zhao X.W."/>
            <person name="Ke S."/>
            <person name="Chen Y.Y."/>
            <person name="Wu W.L."/>
            <person name="Hsu J.L."/>
            <person name="Lin Y.F."/>
            <person name="Huang M.D."/>
            <person name="Li C.Y."/>
            <person name="Huang L."/>
            <person name="Wang Z.W."/>
            <person name="Zhao X."/>
            <person name="Zhong W.Y."/>
            <person name="Peng D.H."/>
            <person name="Ahmad S."/>
            <person name="Lan S."/>
            <person name="Zhang J.S."/>
            <person name="Tsai W.C."/>
            <person name="Van de Peer Y."/>
            <person name="Liu Z.J."/>
        </authorList>
    </citation>
    <scope>NUCLEOTIDE SEQUENCE</scope>
    <source>
        <strain evidence="1">CP</strain>
    </source>
</reference>
<evidence type="ECO:0000313" key="2">
    <source>
        <dbReference type="Proteomes" id="UP001180020"/>
    </source>
</evidence>
<dbReference type="EMBL" id="JAUJYO010000022">
    <property type="protein sequence ID" value="KAK1282336.1"/>
    <property type="molecule type" value="Genomic_DNA"/>
</dbReference>
<gene>
    <name evidence="1" type="ORF">QJS10_CPB22g00318</name>
</gene>
<dbReference type="AlphaFoldDB" id="A0AAV9C147"/>
<proteinExistence type="predicted"/>
<organism evidence="1 2">
    <name type="scientific">Acorus calamus</name>
    <name type="common">Sweet flag</name>
    <dbReference type="NCBI Taxonomy" id="4465"/>
    <lineage>
        <taxon>Eukaryota</taxon>
        <taxon>Viridiplantae</taxon>
        <taxon>Streptophyta</taxon>
        <taxon>Embryophyta</taxon>
        <taxon>Tracheophyta</taxon>
        <taxon>Spermatophyta</taxon>
        <taxon>Magnoliopsida</taxon>
        <taxon>Liliopsida</taxon>
        <taxon>Acoraceae</taxon>
        <taxon>Acorus</taxon>
    </lineage>
</organism>
<reference evidence="1" key="2">
    <citation type="submission" date="2023-06" db="EMBL/GenBank/DDBJ databases">
        <authorList>
            <person name="Ma L."/>
            <person name="Liu K.-W."/>
            <person name="Li Z."/>
            <person name="Hsiao Y.-Y."/>
            <person name="Qi Y."/>
            <person name="Fu T."/>
            <person name="Tang G."/>
            <person name="Zhang D."/>
            <person name="Sun W.-H."/>
            <person name="Liu D.-K."/>
            <person name="Li Y."/>
            <person name="Chen G.-Z."/>
            <person name="Liu X.-D."/>
            <person name="Liao X.-Y."/>
            <person name="Jiang Y.-T."/>
            <person name="Yu X."/>
            <person name="Hao Y."/>
            <person name="Huang J."/>
            <person name="Zhao X.-W."/>
            <person name="Ke S."/>
            <person name="Chen Y.-Y."/>
            <person name="Wu W.-L."/>
            <person name="Hsu J.-L."/>
            <person name="Lin Y.-F."/>
            <person name="Huang M.-D."/>
            <person name="Li C.-Y."/>
            <person name="Huang L."/>
            <person name="Wang Z.-W."/>
            <person name="Zhao X."/>
            <person name="Zhong W.-Y."/>
            <person name="Peng D.-H."/>
            <person name="Ahmad S."/>
            <person name="Lan S."/>
            <person name="Zhang J.-S."/>
            <person name="Tsai W.-C."/>
            <person name="Van De Peer Y."/>
            <person name="Liu Z.-J."/>
        </authorList>
    </citation>
    <scope>NUCLEOTIDE SEQUENCE</scope>
    <source>
        <strain evidence="1">CP</strain>
        <tissue evidence="1">Leaves</tissue>
    </source>
</reference>
<evidence type="ECO:0000313" key="1">
    <source>
        <dbReference type="EMBL" id="KAK1282336.1"/>
    </source>
</evidence>
<name>A0AAV9C147_ACOCL</name>